<evidence type="ECO:0000256" key="2">
    <source>
        <dbReference type="ARBA" id="ARBA00022603"/>
    </source>
</evidence>
<feature type="domain" description="tRNA/rRNA methyltransferase SpoU type" evidence="7">
    <location>
        <begin position="58"/>
        <end position="195"/>
    </location>
</feature>
<dbReference type="GO" id="GO:0002938">
    <property type="term" value="P:tRNA guanine ribose methylation"/>
    <property type="evidence" value="ECO:0007669"/>
    <property type="project" value="TreeGrafter"/>
</dbReference>
<accession>A0A7C3CYP9</accession>
<protein>
    <submittedName>
        <fullName evidence="8">TrmH family RNA methyltransferase</fullName>
    </submittedName>
</protein>
<dbReference type="PANTHER" id="PTHR43453:SF1">
    <property type="entry name" value="TRNA_RRNA METHYLTRANSFERASE SPOU TYPE DOMAIN-CONTAINING PROTEIN"/>
    <property type="match status" value="1"/>
</dbReference>
<keyword evidence="1" id="KW-0820">tRNA-binding</keyword>
<dbReference type="AlphaFoldDB" id="A0A7C3CYP9"/>
<reference evidence="8" key="1">
    <citation type="journal article" date="2020" name="mSystems">
        <title>Genome- and Community-Level Interaction Insights into Carbon Utilization and Element Cycling Functions of Hydrothermarchaeota in Hydrothermal Sediment.</title>
        <authorList>
            <person name="Zhou Z."/>
            <person name="Liu Y."/>
            <person name="Xu W."/>
            <person name="Pan J."/>
            <person name="Luo Z.H."/>
            <person name="Li M."/>
        </authorList>
    </citation>
    <scope>NUCLEOTIDE SEQUENCE [LARGE SCALE GENOMIC DNA]</scope>
    <source>
        <strain evidence="8">HyVt-483</strain>
    </source>
</reference>
<dbReference type="Gene3D" id="3.40.1280.10">
    <property type="match status" value="1"/>
</dbReference>
<dbReference type="CDD" id="cd18097">
    <property type="entry name" value="SpoU-like"/>
    <property type="match status" value="1"/>
</dbReference>
<dbReference type="Pfam" id="PF00588">
    <property type="entry name" value="SpoU_methylase"/>
    <property type="match status" value="1"/>
</dbReference>
<name>A0A7C3CYP9_9BACT</name>
<keyword evidence="6" id="KW-0694">RNA-binding</keyword>
<evidence type="ECO:0000313" key="8">
    <source>
        <dbReference type="EMBL" id="HFC98148.1"/>
    </source>
</evidence>
<dbReference type="InterPro" id="IPR033671">
    <property type="entry name" value="TrmH"/>
</dbReference>
<keyword evidence="2 8" id="KW-0489">Methyltransferase</keyword>
<gene>
    <name evidence="8" type="ORF">ENJ40_06810</name>
</gene>
<comment type="caution">
    <text evidence="8">The sequence shown here is derived from an EMBL/GenBank/DDBJ whole genome shotgun (WGS) entry which is preliminary data.</text>
</comment>
<dbReference type="InterPro" id="IPR029028">
    <property type="entry name" value="Alpha/beta_knot_MTases"/>
</dbReference>
<dbReference type="SUPFAM" id="SSF75217">
    <property type="entry name" value="alpha/beta knot"/>
    <property type="match status" value="1"/>
</dbReference>
<keyword evidence="4" id="KW-0949">S-adenosyl-L-methionine</keyword>
<dbReference type="InterPro" id="IPR001537">
    <property type="entry name" value="SpoU_MeTrfase"/>
</dbReference>
<sequence length="207" mass="22360">MAVKARFYRCEGCGLRFPALEEVGKCPACGGGVVRGGERGLETDAEHPSEPLFPPCSAVLENLRSAWNVGSIFRTADAAGWSHLHLCGITPAPPHPGISKTALGAERCVSWSYHPDAVEVIERLRKEGWTVWVLETGGEPWHPEDPIPEGPFTLVVGNELAGVDPEILSLAHRVVELPMRGCKRSLNVSVAFGVLALGISLRRLTPR</sequence>
<dbReference type="GO" id="GO:0008173">
    <property type="term" value="F:RNA methyltransferase activity"/>
    <property type="evidence" value="ECO:0007669"/>
    <property type="project" value="InterPro"/>
</dbReference>
<dbReference type="Proteomes" id="UP000886043">
    <property type="component" value="Unassembled WGS sequence"/>
</dbReference>
<evidence type="ECO:0000256" key="6">
    <source>
        <dbReference type="ARBA" id="ARBA00022884"/>
    </source>
</evidence>
<evidence type="ECO:0000256" key="5">
    <source>
        <dbReference type="ARBA" id="ARBA00022694"/>
    </source>
</evidence>
<organism evidence="8">
    <name type="scientific">Thermosulfurimonas dismutans</name>
    <dbReference type="NCBI Taxonomy" id="999894"/>
    <lineage>
        <taxon>Bacteria</taxon>
        <taxon>Pseudomonadati</taxon>
        <taxon>Thermodesulfobacteriota</taxon>
        <taxon>Thermodesulfobacteria</taxon>
        <taxon>Thermodesulfobacteriales</taxon>
        <taxon>Thermodesulfobacteriaceae</taxon>
        <taxon>Thermosulfurimonas</taxon>
    </lineage>
</organism>
<keyword evidence="5" id="KW-0819">tRNA processing</keyword>
<evidence type="ECO:0000256" key="1">
    <source>
        <dbReference type="ARBA" id="ARBA00022555"/>
    </source>
</evidence>
<dbReference type="PANTHER" id="PTHR43453">
    <property type="entry name" value="RRNA METHYLASE-LIKE"/>
    <property type="match status" value="1"/>
</dbReference>
<keyword evidence="3" id="KW-0808">Transferase</keyword>
<dbReference type="InterPro" id="IPR029026">
    <property type="entry name" value="tRNA_m1G_MTases_N"/>
</dbReference>
<evidence type="ECO:0000256" key="4">
    <source>
        <dbReference type="ARBA" id="ARBA00022691"/>
    </source>
</evidence>
<evidence type="ECO:0000256" key="3">
    <source>
        <dbReference type="ARBA" id="ARBA00022679"/>
    </source>
</evidence>
<evidence type="ECO:0000259" key="7">
    <source>
        <dbReference type="Pfam" id="PF00588"/>
    </source>
</evidence>
<proteinExistence type="predicted"/>
<dbReference type="EMBL" id="DRMH01000086">
    <property type="protein sequence ID" value="HFC98148.1"/>
    <property type="molecule type" value="Genomic_DNA"/>
</dbReference>
<dbReference type="GO" id="GO:0000049">
    <property type="term" value="F:tRNA binding"/>
    <property type="evidence" value="ECO:0007669"/>
    <property type="project" value="UniProtKB-KW"/>
</dbReference>